<evidence type="ECO:0000256" key="2">
    <source>
        <dbReference type="ARBA" id="ARBA00004906"/>
    </source>
</evidence>
<evidence type="ECO:0000256" key="7">
    <source>
        <dbReference type="ARBA" id="ARBA00022771"/>
    </source>
</evidence>
<evidence type="ECO:0000256" key="10">
    <source>
        <dbReference type="SAM" id="Coils"/>
    </source>
</evidence>
<keyword evidence="5" id="KW-0479">Metal-binding</keyword>
<comment type="catalytic activity">
    <reaction evidence="1">
        <text>[E2 ubiquitin-conjugating enzyme]-S-ubiquitinyl-L-cysteine + [acceptor protein]-L-lysine = [E2 ubiquitin-conjugating enzyme]-L-cysteine + [acceptor protein]-N(6)-ubiquitinyl-L-lysine.</text>
        <dbReference type="EC" id="2.3.2.31"/>
    </reaction>
</comment>
<keyword evidence="4" id="KW-0808">Transferase</keyword>
<feature type="compositionally biased region" description="Polar residues" evidence="11">
    <location>
        <begin position="9"/>
        <end position="22"/>
    </location>
</feature>
<keyword evidence="8" id="KW-0833">Ubl conjugation pathway</keyword>
<dbReference type="InterPro" id="IPR054694">
    <property type="entry name" value="Parkin-like_IBR"/>
</dbReference>
<dbReference type="SMART" id="SM00647">
    <property type="entry name" value="IBR"/>
    <property type="match status" value="1"/>
</dbReference>
<dbReference type="SUPFAM" id="SSF57850">
    <property type="entry name" value="RING/U-box"/>
    <property type="match status" value="3"/>
</dbReference>
<evidence type="ECO:0000256" key="11">
    <source>
        <dbReference type="SAM" id="MobiDB-lite"/>
    </source>
</evidence>
<comment type="pathway">
    <text evidence="2">Protein modification; protein ubiquitination.</text>
</comment>
<evidence type="ECO:0000256" key="5">
    <source>
        <dbReference type="ARBA" id="ARBA00022723"/>
    </source>
</evidence>
<feature type="region of interest" description="Disordered" evidence="11">
    <location>
        <begin position="1"/>
        <end position="22"/>
    </location>
</feature>
<gene>
    <name evidence="13" type="ORF">PG996_014430</name>
</gene>
<dbReference type="Gene3D" id="3.30.40.10">
    <property type="entry name" value="Zinc/RING finger domain, C3HC4 (zinc finger)"/>
    <property type="match status" value="1"/>
</dbReference>
<accession>A0ABR1TI98</accession>
<dbReference type="EMBL" id="JAQQWM010000009">
    <property type="protein sequence ID" value="KAK8046366.1"/>
    <property type="molecule type" value="Genomic_DNA"/>
</dbReference>
<name>A0ABR1TI98_9PEZI</name>
<evidence type="ECO:0000256" key="3">
    <source>
        <dbReference type="ARBA" id="ARBA00012251"/>
    </source>
</evidence>
<comment type="caution">
    <text evidence="13">The sequence shown here is derived from an EMBL/GenBank/DDBJ whole genome shotgun (WGS) entry which is preliminary data.</text>
</comment>
<evidence type="ECO:0000256" key="9">
    <source>
        <dbReference type="ARBA" id="ARBA00022833"/>
    </source>
</evidence>
<protein>
    <recommendedName>
        <fullName evidence="3">RBR-type E3 ubiquitin transferase</fullName>
        <ecNumber evidence="3">2.3.2.31</ecNumber>
    </recommendedName>
</protein>
<dbReference type="Gene3D" id="1.20.120.1750">
    <property type="match status" value="1"/>
</dbReference>
<evidence type="ECO:0000313" key="14">
    <source>
        <dbReference type="Proteomes" id="UP001446871"/>
    </source>
</evidence>
<feature type="domain" description="RING-type" evidence="12">
    <location>
        <begin position="41"/>
        <end position="333"/>
    </location>
</feature>
<dbReference type="Proteomes" id="UP001446871">
    <property type="component" value="Unassembled WGS sequence"/>
</dbReference>
<feature type="coiled-coil region" evidence="10">
    <location>
        <begin position="217"/>
        <end position="272"/>
    </location>
</feature>
<dbReference type="PROSITE" id="PS51873">
    <property type="entry name" value="TRIAD"/>
    <property type="match status" value="1"/>
</dbReference>
<dbReference type="Pfam" id="PF01485">
    <property type="entry name" value="IBR"/>
    <property type="match status" value="1"/>
</dbReference>
<evidence type="ECO:0000256" key="6">
    <source>
        <dbReference type="ARBA" id="ARBA00022737"/>
    </source>
</evidence>
<reference evidence="13 14" key="1">
    <citation type="submission" date="2023-01" db="EMBL/GenBank/DDBJ databases">
        <title>Analysis of 21 Apiospora genomes using comparative genomics revels a genus with tremendous synthesis potential of carbohydrate active enzymes and secondary metabolites.</title>
        <authorList>
            <person name="Sorensen T."/>
        </authorList>
    </citation>
    <scope>NUCLEOTIDE SEQUENCE [LARGE SCALE GENOMIC DNA]</scope>
    <source>
        <strain evidence="13 14">CBS 83171</strain>
    </source>
</reference>
<sequence length="333" mass="38683">MRNKEGSPETETTSLDSSQLSQYRPSYTRGMEHPLFQELALNRECIVCLETKPLKDFPRRRTTSTCAHLPRACQECIQFSLLAQFEEKAMEHITCLECPEMLGPSDVQAFVPRANYKSYAEHAMNKTLSNIGQFVWCPLNGCESGQIHPPGSKQPVVLCQSCNRLFCFTHHIQWHREYTCAEWDQHLADSTFRSQAQREQDRDEAHDADIAAIDLRIQEAEHKLRQSILSAEQAAKERFEFAEARRREEERLAAERARIEEQRRLAREEEARKLARHREMEEGERTASSVSNPCPRCKRPTQKNGGCRHIHCTQCGCHWDYYEGTEYPRGTFY</sequence>
<dbReference type="InterPro" id="IPR031127">
    <property type="entry name" value="E3_UB_ligase_RBR"/>
</dbReference>
<dbReference type="CDD" id="cd20335">
    <property type="entry name" value="BRcat_RBR"/>
    <property type="match status" value="1"/>
</dbReference>
<evidence type="ECO:0000256" key="1">
    <source>
        <dbReference type="ARBA" id="ARBA00001798"/>
    </source>
</evidence>
<dbReference type="Pfam" id="PF22605">
    <property type="entry name" value="IBR_2"/>
    <property type="match status" value="1"/>
</dbReference>
<evidence type="ECO:0000313" key="13">
    <source>
        <dbReference type="EMBL" id="KAK8046366.1"/>
    </source>
</evidence>
<organism evidence="13 14">
    <name type="scientific">Apiospora saccharicola</name>
    <dbReference type="NCBI Taxonomy" id="335842"/>
    <lineage>
        <taxon>Eukaryota</taxon>
        <taxon>Fungi</taxon>
        <taxon>Dikarya</taxon>
        <taxon>Ascomycota</taxon>
        <taxon>Pezizomycotina</taxon>
        <taxon>Sordariomycetes</taxon>
        <taxon>Xylariomycetidae</taxon>
        <taxon>Amphisphaeriales</taxon>
        <taxon>Apiosporaceae</taxon>
        <taxon>Apiospora</taxon>
    </lineage>
</organism>
<dbReference type="InterPro" id="IPR013083">
    <property type="entry name" value="Znf_RING/FYVE/PHD"/>
</dbReference>
<dbReference type="InterPro" id="IPR002867">
    <property type="entry name" value="IBR_dom"/>
</dbReference>
<keyword evidence="6" id="KW-0677">Repeat</keyword>
<evidence type="ECO:0000259" key="12">
    <source>
        <dbReference type="PROSITE" id="PS51873"/>
    </source>
</evidence>
<dbReference type="EC" id="2.3.2.31" evidence="3"/>
<dbReference type="InterPro" id="IPR044066">
    <property type="entry name" value="TRIAD_supradom"/>
</dbReference>
<evidence type="ECO:0000256" key="4">
    <source>
        <dbReference type="ARBA" id="ARBA00022679"/>
    </source>
</evidence>
<keyword evidence="9" id="KW-0862">Zinc</keyword>
<keyword evidence="14" id="KW-1185">Reference proteome</keyword>
<keyword evidence="7" id="KW-0863">Zinc-finger</keyword>
<dbReference type="PANTHER" id="PTHR11685">
    <property type="entry name" value="RBR FAMILY RING FINGER AND IBR DOMAIN-CONTAINING"/>
    <property type="match status" value="1"/>
</dbReference>
<evidence type="ECO:0000256" key="8">
    <source>
        <dbReference type="ARBA" id="ARBA00022786"/>
    </source>
</evidence>
<keyword evidence="10" id="KW-0175">Coiled coil</keyword>
<proteinExistence type="predicted"/>